<dbReference type="RefSeq" id="WP_015229673.1">
    <property type="nucleotide sequence ID" value="NC_019780.1"/>
</dbReference>
<keyword evidence="7" id="KW-0630">Potassium</keyword>
<dbReference type="Gene3D" id="1.20.120.350">
    <property type="entry name" value="Voltage-gated potassium channels. Chain C"/>
    <property type="match status" value="1"/>
</dbReference>
<feature type="transmembrane region" description="Helical" evidence="12">
    <location>
        <begin position="161"/>
        <end position="182"/>
    </location>
</feature>
<evidence type="ECO:0000256" key="5">
    <source>
        <dbReference type="ARBA" id="ARBA00022826"/>
    </source>
</evidence>
<dbReference type="eggNOG" id="COG2905">
    <property type="taxonomic scope" value="Bacteria"/>
</dbReference>
<dbReference type="PRINTS" id="PR00169">
    <property type="entry name" value="KCHANNEL"/>
</dbReference>
<keyword evidence="15" id="KW-1185">Reference proteome</keyword>
<dbReference type="PATRIC" id="fig|13035.3.peg.2311"/>
<evidence type="ECO:0000259" key="13">
    <source>
        <dbReference type="Pfam" id="PF00520"/>
    </source>
</evidence>
<dbReference type="InterPro" id="IPR028325">
    <property type="entry name" value="VG_K_chnl"/>
</dbReference>
<dbReference type="FunFam" id="1.10.287.70:FF:000028">
    <property type="entry name" value="potassium voltage-gated channel subfamily D member 3"/>
    <property type="match status" value="1"/>
</dbReference>
<proteinExistence type="predicted"/>
<evidence type="ECO:0000256" key="8">
    <source>
        <dbReference type="ARBA" id="ARBA00022989"/>
    </source>
</evidence>
<feature type="transmembrane region" description="Helical" evidence="12">
    <location>
        <begin position="58"/>
        <end position="77"/>
    </location>
</feature>
<comment type="subcellular location">
    <subcellularLocation>
        <location evidence="1">Membrane</location>
        <topology evidence="1">Multi-pass membrane protein</topology>
    </subcellularLocation>
</comment>
<dbReference type="AlphaFoldDB" id="K9YUX0"/>
<evidence type="ECO:0000256" key="6">
    <source>
        <dbReference type="ARBA" id="ARBA00022882"/>
    </source>
</evidence>
<reference evidence="14" key="1">
    <citation type="submission" date="2012-04" db="EMBL/GenBank/DDBJ databases">
        <title>Finished genome of Dactylococcopsis salina PCC 8305.</title>
        <authorList>
            <consortium name="US DOE Joint Genome Institute"/>
            <person name="Gugger M."/>
            <person name="Coursin T."/>
            <person name="Rippka R."/>
            <person name="Tandeau De Marsac N."/>
            <person name="Huntemann M."/>
            <person name="Wei C.-L."/>
            <person name="Han J."/>
            <person name="Detter J.C."/>
            <person name="Han C."/>
            <person name="Tapia R."/>
            <person name="Daligault H."/>
            <person name="Chen A."/>
            <person name="Krypides N."/>
            <person name="Mavromatis K."/>
            <person name="Markowitz V."/>
            <person name="Szeto E."/>
            <person name="Ivanova N."/>
            <person name="Ovchinnikova G."/>
            <person name="Pagani I."/>
            <person name="Pati A."/>
            <person name="Goodwin L."/>
            <person name="Peters L."/>
            <person name="Pitluck S."/>
            <person name="Woyke T."/>
            <person name="Kerfeld C."/>
        </authorList>
    </citation>
    <scope>NUCLEOTIDE SEQUENCE [LARGE SCALE GENOMIC DNA]</scope>
    <source>
        <strain evidence="14">PCC 8305</strain>
    </source>
</reference>
<dbReference type="InterPro" id="IPR027359">
    <property type="entry name" value="Volt_channel_dom_sf"/>
</dbReference>
<keyword evidence="9" id="KW-0406">Ion transport</keyword>
<evidence type="ECO:0000256" key="11">
    <source>
        <dbReference type="ARBA" id="ARBA00023303"/>
    </source>
</evidence>
<dbReference type="PANTHER" id="PTHR11537:SF254">
    <property type="entry name" value="POTASSIUM VOLTAGE-GATED CHANNEL PROTEIN SHAB"/>
    <property type="match status" value="1"/>
</dbReference>
<dbReference type="GO" id="GO:0008076">
    <property type="term" value="C:voltage-gated potassium channel complex"/>
    <property type="evidence" value="ECO:0007669"/>
    <property type="project" value="InterPro"/>
</dbReference>
<evidence type="ECO:0000256" key="4">
    <source>
        <dbReference type="ARBA" id="ARBA00022692"/>
    </source>
</evidence>
<feature type="transmembrane region" description="Helical" evidence="12">
    <location>
        <begin position="98"/>
        <end position="116"/>
    </location>
</feature>
<evidence type="ECO:0000256" key="2">
    <source>
        <dbReference type="ARBA" id="ARBA00022448"/>
    </source>
</evidence>
<keyword evidence="6" id="KW-0851">Voltage-gated channel</keyword>
<evidence type="ECO:0000256" key="10">
    <source>
        <dbReference type="ARBA" id="ARBA00023136"/>
    </source>
</evidence>
<keyword evidence="10 12" id="KW-0472">Membrane</keyword>
<dbReference type="SUPFAM" id="SSF81324">
    <property type="entry name" value="Voltage-gated potassium channels"/>
    <property type="match status" value="1"/>
</dbReference>
<evidence type="ECO:0000313" key="15">
    <source>
        <dbReference type="Proteomes" id="UP000010482"/>
    </source>
</evidence>
<evidence type="ECO:0000313" key="14">
    <source>
        <dbReference type="EMBL" id="AFZ50679.1"/>
    </source>
</evidence>
<dbReference type="HOGENOM" id="CLU_011722_1_1_3"/>
<keyword evidence="5" id="KW-0631">Potassium channel</keyword>
<dbReference type="Proteomes" id="UP000010482">
    <property type="component" value="Chromosome"/>
</dbReference>
<feature type="transmembrane region" description="Helical" evidence="12">
    <location>
        <begin position="222"/>
        <end position="246"/>
    </location>
</feature>
<dbReference type="InterPro" id="IPR005821">
    <property type="entry name" value="Ion_trans_dom"/>
</dbReference>
<protein>
    <submittedName>
        <fullName evidence="14">Ion transport protein</fullName>
    </submittedName>
</protein>
<dbReference type="PANTHER" id="PTHR11537">
    <property type="entry name" value="VOLTAGE-GATED POTASSIUM CHANNEL"/>
    <property type="match status" value="1"/>
</dbReference>
<organism evidence="14 15">
    <name type="scientific">Dactylococcopsis salina (strain PCC 8305)</name>
    <name type="common">Myxobactron salinum</name>
    <dbReference type="NCBI Taxonomy" id="13035"/>
    <lineage>
        <taxon>Bacteria</taxon>
        <taxon>Bacillati</taxon>
        <taxon>Cyanobacteriota</taxon>
        <taxon>Cyanophyceae</taxon>
        <taxon>Nodosilineales</taxon>
        <taxon>Cymatolegaceae</taxon>
        <taxon>Dactylococcopsis</taxon>
    </lineage>
</organism>
<gene>
    <name evidence="14" type="ORF">Dacsa_2035</name>
</gene>
<sequence length="275" mass="31505">MNTPRASLKHKVYRFLDLAEPYDLASKCFDFFLLGLIFLNLIAVALETVDSLFEQYWIWFRGFEIFSVVVFTIEYLLRVWSCTIKQAYRHPFWGRLRFIFTPLALIDLLAILPFYLPLLSPQFRVGRALRLLRLFRVLKLNRYTDSLKILGRVLRLKREELILSLFVLSILLAIASSLIYFAEHQAQPEAFSSIPEAMWWGTITLTTVGYGDVYPVTLLGRILGGSLAILGIGLFALPAGILASGFSEELQARKAKKRRNQTQVCPYCGKVINND</sequence>
<dbReference type="OrthoDB" id="9810759at2"/>
<keyword evidence="8 12" id="KW-1133">Transmembrane helix</keyword>
<dbReference type="EMBL" id="CP003944">
    <property type="protein sequence ID" value="AFZ50679.1"/>
    <property type="molecule type" value="Genomic_DNA"/>
</dbReference>
<evidence type="ECO:0000256" key="12">
    <source>
        <dbReference type="SAM" id="Phobius"/>
    </source>
</evidence>
<dbReference type="GO" id="GO:0005249">
    <property type="term" value="F:voltage-gated potassium channel activity"/>
    <property type="evidence" value="ECO:0007669"/>
    <property type="project" value="InterPro"/>
</dbReference>
<keyword evidence="3" id="KW-0633">Potassium transport</keyword>
<dbReference type="STRING" id="13035.Dacsa_2035"/>
<keyword evidence="4 12" id="KW-0812">Transmembrane</keyword>
<feature type="domain" description="Ion transport" evidence="13">
    <location>
        <begin position="27"/>
        <end position="251"/>
    </location>
</feature>
<evidence type="ECO:0000256" key="1">
    <source>
        <dbReference type="ARBA" id="ARBA00004141"/>
    </source>
</evidence>
<keyword evidence="2" id="KW-0813">Transport</keyword>
<dbReference type="Gene3D" id="1.10.287.70">
    <property type="match status" value="1"/>
</dbReference>
<dbReference type="GO" id="GO:0001508">
    <property type="term" value="P:action potential"/>
    <property type="evidence" value="ECO:0007669"/>
    <property type="project" value="TreeGrafter"/>
</dbReference>
<feature type="transmembrane region" description="Helical" evidence="12">
    <location>
        <begin position="28"/>
        <end position="46"/>
    </location>
</feature>
<evidence type="ECO:0000256" key="9">
    <source>
        <dbReference type="ARBA" id="ARBA00023065"/>
    </source>
</evidence>
<evidence type="ECO:0000256" key="3">
    <source>
        <dbReference type="ARBA" id="ARBA00022538"/>
    </source>
</evidence>
<dbReference type="KEGG" id="dsl:Dacsa_2035"/>
<keyword evidence="11" id="KW-0407">Ion channel</keyword>
<name>K9YUX0_DACS8</name>
<evidence type="ECO:0000256" key="7">
    <source>
        <dbReference type="ARBA" id="ARBA00022958"/>
    </source>
</evidence>
<dbReference type="Gene3D" id="1.20.5.110">
    <property type="match status" value="1"/>
</dbReference>
<dbReference type="Pfam" id="PF00520">
    <property type="entry name" value="Ion_trans"/>
    <property type="match status" value="1"/>
</dbReference>
<accession>K9YUX0</accession>